<evidence type="ECO:0000256" key="8">
    <source>
        <dbReference type="SAM" id="MobiDB-lite"/>
    </source>
</evidence>
<dbReference type="SUPFAM" id="SSF57667">
    <property type="entry name" value="beta-beta-alpha zinc fingers"/>
    <property type="match status" value="1"/>
</dbReference>
<evidence type="ECO:0000256" key="7">
    <source>
        <dbReference type="PROSITE-ProRule" id="PRU00042"/>
    </source>
</evidence>
<keyword evidence="3" id="KW-0677">Repeat</keyword>
<feature type="compositionally biased region" description="Polar residues" evidence="8">
    <location>
        <begin position="35"/>
        <end position="49"/>
    </location>
</feature>
<evidence type="ECO:0000256" key="3">
    <source>
        <dbReference type="ARBA" id="ARBA00022737"/>
    </source>
</evidence>
<feature type="region of interest" description="Disordered" evidence="8">
    <location>
        <begin position="1"/>
        <end position="98"/>
    </location>
</feature>
<organism evidence="10">
    <name type="scientific">Menopon gallinae</name>
    <name type="common">poultry shaft louse</name>
    <dbReference type="NCBI Taxonomy" id="328185"/>
    <lineage>
        <taxon>Eukaryota</taxon>
        <taxon>Metazoa</taxon>
        <taxon>Ecdysozoa</taxon>
        <taxon>Arthropoda</taxon>
        <taxon>Hexapoda</taxon>
        <taxon>Insecta</taxon>
        <taxon>Pterygota</taxon>
        <taxon>Neoptera</taxon>
        <taxon>Paraneoptera</taxon>
        <taxon>Psocodea</taxon>
        <taxon>Troctomorpha</taxon>
        <taxon>Phthiraptera</taxon>
        <taxon>Amblycera</taxon>
        <taxon>Menoponidae</taxon>
        <taxon>Menopon</taxon>
    </lineage>
</organism>
<accession>A0AAW2I2Z9</accession>
<evidence type="ECO:0000256" key="5">
    <source>
        <dbReference type="ARBA" id="ARBA00022833"/>
    </source>
</evidence>
<feature type="region of interest" description="Disordered" evidence="8">
    <location>
        <begin position="330"/>
        <end position="349"/>
    </location>
</feature>
<evidence type="ECO:0000259" key="9">
    <source>
        <dbReference type="PROSITE" id="PS50157"/>
    </source>
</evidence>
<dbReference type="GO" id="GO:0005634">
    <property type="term" value="C:nucleus"/>
    <property type="evidence" value="ECO:0007669"/>
    <property type="project" value="UniProtKB-SubCell"/>
</dbReference>
<name>A0AAW2I2Z9_9NEOP</name>
<dbReference type="PANTHER" id="PTHR24406">
    <property type="entry name" value="TRANSCRIPTIONAL REPRESSOR CTCFL-RELATED"/>
    <property type="match status" value="1"/>
</dbReference>
<comment type="subcellular location">
    <subcellularLocation>
        <location evidence="1">Nucleus</location>
    </subcellularLocation>
</comment>
<feature type="compositionally biased region" description="Basic and acidic residues" evidence="8">
    <location>
        <begin position="330"/>
        <end position="348"/>
    </location>
</feature>
<gene>
    <name evidence="10" type="ORF">PYX00_003711</name>
</gene>
<feature type="compositionally biased region" description="Basic and acidic residues" evidence="8">
    <location>
        <begin position="82"/>
        <end position="91"/>
    </location>
</feature>
<dbReference type="Gene3D" id="3.30.160.60">
    <property type="entry name" value="Classic Zinc Finger"/>
    <property type="match status" value="2"/>
</dbReference>
<dbReference type="SMART" id="SM00355">
    <property type="entry name" value="ZnF_C2H2"/>
    <property type="match status" value="4"/>
</dbReference>
<keyword evidence="5" id="KW-0862">Zinc</keyword>
<comment type="caution">
    <text evidence="10">The sequence shown here is derived from an EMBL/GenBank/DDBJ whole genome shotgun (WGS) entry which is preliminary data.</text>
</comment>
<dbReference type="InterPro" id="IPR050888">
    <property type="entry name" value="ZnF_C2H2-type_TF"/>
</dbReference>
<keyword evidence="6" id="KW-0539">Nucleus</keyword>
<feature type="compositionally biased region" description="Polar residues" evidence="8">
    <location>
        <begin position="1"/>
        <end position="10"/>
    </location>
</feature>
<proteinExistence type="predicted"/>
<reference evidence="10" key="1">
    <citation type="journal article" date="2024" name="Gigascience">
        <title>Chromosome-level genome of the poultry shaft louse Menopon gallinae provides insight into the host-switching and adaptive evolution of parasitic lice.</title>
        <authorList>
            <person name="Xu Y."/>
            <person name="Ma L."/>
            <person name="Liu S."/>
            <person name="Liang Y."/>
            <person name="Liu Q."/>
            <person name="He Z."/>
            <person name="Tian L."/>
            <person name="Duan Y."/>
            <person name="Cai W."/>
            <person name="Li H."/>
            <person name="Song F."/>
        </authorList>
    </citation>
    <scope>NUCLEOTIDE SEQUENCE</scope>
    <source>
        <strain evidence="10">Cailab_2023a</strain>
    </source>
</reference>
<feature type="compositionally biased region" description="Basic and acidic residues" evidence="8">
    <location>
        <begin position="63"/>
        <end position="72"/>
    </location>
</feature>
<dbReference type="EMBL" id="JARGDH010000002">
    <property type="protein sequence ID" value="KAL0276037.1"/>
    <property type="molecule type" value="Genomic_DNA"/>
</dbReference>
<keyword evidence="4 7" id="KW-0863">Zinc-finger</keyword>
<dbReference type="InterPro" id="IPR013087">
    <property type="entry name" value="Znf_C2H2_type"/>
</dbReference>
<evidence type="ECO:0000256" key="1">
    <source>
        <dbReference type="ARBA" id="ARBA00004123"/>
    </source>
</evidence>
<keyword evidence="2" id="KW-0479">Metal-binding</keyword>
<protein>
    <recommendedName>
        <fullName evidence="9">C2H2-type domain-containing protein</fullName>
    </recommendedName>
</protein>
<dbReference type="AlphaFoldDB" id="A0AAW2I2Z9"/>
<evidence type="ECO:0000313" key="10">
    <source>
        <dbReference type="EMBL" id="KAL0276037.1"/>
    </source>
</evidence>
<feature type="domain" description="C2H2-type" evidence="9">
    <location>
        <begin position="236"/>
        <end position="258"/>
    </location>
</feature>
<sequence>MSNQEMTNENLCGEGKQLIGSSKRKRKSSIIKHNVVSSDKPQSNDTEGTQKPVRTYVKKVKSERRSVKDKSVNEVNESANESMKDDQKEPVDGIETSETVDLNAKDESGLNLERDEGELKQMEKTTTETEDGQCMGKQQQCQNCNFCAEHKVSNLESDAKVDYVSKTFTCKVCSGMGLKRVYSSMEKLKRHTKEVHEPKKDVKRFECTDCPEPVWFPTKSKFCYHLGAKHPGVIKFVCEVCTQTFKLKANYKNHLKTHNIVVQKKFSCDVCLGTFVNRAGYEAHKKRFPGQHIKQSCVRCGVSFSKEKHMKNHRCKILLLEEAAAAARDSTKGMEAEKGEKLPEEGTAKQDIQAVLDDKKVKEGTLETDAEGKKQGAEGDQSGKRVLFQRLLPKKNEKLIYKQFPLQTQNVPQSVVVQEFREIDLEGGAFITAEPDHQIIVRDVNGHLVQGNQILQLDINDFQPGEESQVYLADWNVVAPFVIRGKSP</sequence>
<dbReference type="PROSITE" id="PS50157">
    <property type="entry name" value="ZINC_FINGER_C2H2_2"/>
    <property type="match status" value="1"/>
</dbReference>
<dbReference type="InterPro" id="IPR036236">
    <property type="entry name" value="Znf_C2H2_sf"/>
</dbReference>
<dbReference type="GO" id="GO:0008270">
    <property type="term" value="F:zinc ion binding"/>
    <property type="evidence" value="ECO:0007669"/>
    <property type="project" value="UniProtKB-KW"/>
</dbReference>
<evidence type="ECO:0000256" key="6">
    <source>
        <dbReference type="ARBA" id="ARBA00023242"/>
    </source>
</evidence>
<evidence type="ECO:0000256" key="4">
    <source>
        <dbReference type="ARBA" id="ARBA00022771"/>
    </source>
</evidence>
<dbReference type="PROSITE" id="PS00028">
    <property type="entry name" value="ZINC_FINGER_C2H2_1"/>
    <property type="match status" value="1"/>
</dbReference>
<evidence type="ECO:0000256" key="2">
    <source>
        <dbReference type="ARBA" id="ARBA00022723"/>
    </source>
</evidence>